<accession>A0A0V1IKP0</accession>
<dbReference type="EMBL" id="JYDS01000148">
    <property type="protein sequence ID" value="KRZ23318.1"/>
    <property type="molecule type" value="Genomic_DNA"/>
</dbReference>
<organism evidence="1 2">
    <name type="scientific">Trichinella pseudospiralis</name>
    <name type="common">Parasitic roundworm</name>
    <dbReference type="NCBI Taxonomy" id="6337"/>
    <lineage>
        <taxon>Eukaryota</taxon>
        <taxon>Metazoa</taxon>
        <taxon>Ecdysozoa</taxon>
        <taxon>Nematoda</taxon>
        <taxon>Enoplea</taxon>
        <taxon>Dorylaimia</taxon>
        <taxon>Trichinellida</taxon>
        <taxon>Trichinellidae</taxon>
        <taxon>Trichinella</taxon>
    </lineage>
</organism>
<proteinExistence type="predicted"/>
<dbReference type="AlphaFoldDB" id="A0A0V1IKP0"/>
<keyword evidence="2" id="KW-1185">Reference proteome</keyword>
<evidence type="ECO:0000313" key="1">
    <source>
        <dbReference type="EMBL" id="KRZ23318.1"/>
    </source>
</evidence>
<evidence type="ECO:0000313" key="2">
    <source>
        <dbReference type="Proteomes" id="UP000054805"/>
    </source>
</evidence>
<reference evidence="1 2" key="1">
    <citation type="submission" date="2015-01" db="EMBL/GenBank/DDBJ databases">
        <title>Evolution of Trichinella species and genotypes.</title>
        <authorList>
            <person name="Korhonen P.K."/>
            <person name="Edoardo P."/>
            <person name="Giuseppe L.R."/>
            <person name="Gasser R.B."/>
        </authorList>
    </citation>
    <scope>NUCLEOTIDE SEQUENCE [LARGE SCALE GENOMIC DNA]</scope>
    <source>
        <strain evidence="1">ISS588</strain>
    </source>
</reference>
<dbReference type="Proteomes" id="UP000054805">
    <property type="component" value="Unassembled WGS sequence"/>
</dbReference>
<gene>
    <name evidence="1" type="ORF">T4B_10758</name>
</gene>
<name>A0A0V1IKP0_TRIPS</name>
<protein>
    <submittedName>
        <fullName evidence="1">Uncharacterized protein</fullName>
    </submittedName>
</protein>
<comment type="caution">
    <text evidence="1">The sequence shown here is derived from an EMBL/GenBank/DDBJ whole genome shotgun (WGS) entry which is preliminary data.</text>
</comment>
<sequence length="94" mass="10460">MPKHFAKIVIIAMTIGNARCKMGIQLLPVVSIFVAIVRKGKFESPTLTCNFSFPDQSNCRCAAFQQQLLHSTICPVSNWAEEEFTGDDVEKVRG</sequence>